<dbReference type="GO" id="GO:0004553">
    <property type="term" value="F:hydrolase activity, hydrolyzing O-glycosyl compounds"/>
    <property type="evidence" value="ECO:0007669"/>
    <property type="project" value="InterPro"/>
</dbReference>
<dbReference type="PANTHER" id="PTHR39160">
    <property type="entry name" value="CELL WALL-BINDING PROTEIN YOCH"/>
    <property type="match status" value="1"/>
</dbReference>
<evidence type="ECO:0000256" key="1">
    <source>
        <dbReference type="ARBA" id="ARBA00022729"/>
    </source>
</evidence>
<dbReference type="RefSeq" id="WP_256304657.1">
    <property type="nucleotide sequence ID" value="NZ_JANFYS010000033.1"/>
</dbReference>
<dbReference type="SUPFAM" id="SSF50685">
    <property type="entry name" value="Barwin-like endoglucanases"/>
    <property type="match status" value="1"/>
</dbReference>
<keyword evidence="1" id="KW-0732">Signal</keyword>
<dbReference type="AlphaFoldDB" id="A0AAW5JRE4"/>
<sequence>MFTRLSQRGRVIVFLLTAALTVTLVTGSATPRTTYIITDGDVVTTVEGYAGELDGALERAGIALSAADQVRSVREDRVVQVEIARPLTTYETELAELLPYQTVRRENPELELGQEQVVQTGRQGRVIETTRIVTDPDGTVHRSDLGRSVAEEPVDEIVEYGTRLPAVAASYLSVTSDVLTHVNAAEDGSGVLTTASGQTLRYARALTVKATAYTTERQSWKKTATGTIARVGAIAVDPKVIPYGTRMYIVSSDGTITYGVATAEDCGGSIKGNRVDLFFDTYSECINFGVRSCTVYILD</sequence>
<evidence type="ECO:0000313" key="4">
    <source>
        <dbReference type="Proteomes" id="UP001204562"/>
    </source>
</evidence>
<dbReference type="InterPro" id="IPR051933">
    <property type="entry name" value="Resuscitation_pf_RpfB"/>
</dbReference>
<proteinExistence type="predicted"/>
<dbReference type="Pfam" id="PF06725">
    <property type="entry name" value="3D"/>
    <property type="match status" value="1"/>
</dbReference>
<dbReference type="Pfam" id="PF07501">
    <property type="entry name" value="G5"/>
    <property type="match status" value="1"/>
</dbReference>
<reference evidence="3" key="1">
    <citation type="submission" date="2022-06" db="EMBL/GenBank/DDBJ databases">
        <title>Isolation of gut microbiota from human fecal samples.</title>
        <authorList>
            <person name="Pamer E.G."/>
            <person name="Barat B."/>
            <person name="Waligurski E."/>
            <person name="Medina S."/>
            <person name="Paddock L."/>
            <person name="Mostad J."/>
        </authorList>
    </citation>
    <scope>NUCLEOTIDE SEQUENCE</scope>
    <source>
        <strain evidence="3">DFI.9.91</strain>
    </source>
</reference>
<evidence type="ECO:0000313" key="3">
    <source>
        <dbReference type="EMBL" id="MCQ4771502.1"/>
    </source>
</evidence>
<dbReference type="InterPro" id="IPR011098">
    <property type="entry name" value="G5_dom"/>
</dbReference>
<dbReference type="InterPro" id="IPR036908">
    <property type="entry name" value="RlpA-like_sf"/>
</dbReference>
<dbReference type="Gene3D" id="2.40.40.10">
    <property type="entry name" value="RlpA-like domain"/>
    <property type="match status" value="1"/>
</dbReference>
<dbReference type="PANTHER" id="PTHR39160:SF4">
    <property type="entry name" value="RESUSCITATION-PROMOTING FACTOR RPFB"/>
    <property type="match status" value="1"/>
</dbReference>
<dbReference type="InterPro" id="IPR059180">
    <property type="entry name" value="3D_YorM"/>
</dbReference>
<dbReference type="InterPro" id="IPR010611">
    <property type="entry name" value="3D_dom"/>
</dbReference>
<comment type="caution">
    <text evidence="3">The sequence shown here is derived from an EMBL/GenBank/DDBJ whole genome shotgun (WGS) entry which is preliminary data.</text>
</comment>
<organism evidence="3 4">
    <name type="scientific">Intestinimonas massiliensis</name>
    <name type="common">ex Afouda et al. 2020</name>
    <dbReference type="NCBI Taxonomy" id="1673721"/>
    <lineage>
        <taxon>Bacteria</taxon>
        <taxon>Bacillati</taxon>
        <taxon>Bacillota</taxon>
        <taxon>Clostridia</taxon>
        <taxon>Eubacteriales</taxon>
        <taxon>Intestinimonas</taxon>
    </lineage>
</organism>
<dbReference type="CDD" id="cd14667">
    <property type="entry name" value="3D_containing_proteins"/>
    <property type="match status" value="1"/>
</dbReference>
<dbReference type="GO" id="GO:0009254">
    <property type="term" value="P:peptidoglycan turnover"/>
    <property type="evidence" value="ECO:0007669"/>
    <property type="project" value="InterPro"/>
</dbReference>
<dbReference type="PROSITE" id="PS51109">
    <property type="entry name" value="G5"/>
    <property type="match status" value="1"/>
</dbReference>
<accession>A0AAW5JRE4</accession>
<feature type="domain" description="G5" evidence="2">
    <location>
        <begin position="83"/>
        <end position="164"/>
    </location>
</feature>
<dbReference type="SMART" id="SM01208">
    <property type="entry name" value="G5"/>
    <property type="match status" value="1"/>
</dbReference>
<name>A0AAW5JRE4_9FIRM</name>
<dbReference type="Gene3D" id="2.20.230.10">
    <property type="entry name" value="Resuscitation-promoting factor rpfb"/>
    <property type="match status" value="1"/>
</dbReference>
<gene>
    <name evidence="3" type="ORF">NE579_13730</name>
</gene>
<protein>
    <submittedName>
        <fullName evidence="3">3D domain-containing protein</fullName>
    </submittedName>
</protein>
<dbReference type="EMBL" id="JANFYS010000033">
    <property type="protein sequence ID" value="MCQ4771502.1"/>
    <property type="molecule type" value="Genomic_DNA"/>
</dbReference>
<dbReference type="GO" id="GO:0019867">
    <property type="term" value="C:outer membrane"/>
    <property type="evidence" value="ECO:0007669"/>
    <property type="project" value="InterPro"/>
</dbReference>
<evidence type="ECO:0000259" key="2">
    <source>
        <dbReference type="PROSITE" id="PS51109"/>
    </source>
</evidence>
<dbReference type="Proteomes" id="UP001204562">
    <property type="component" value="Unassembled WGS sequence"/>
</dbReference>